<evidence type="ECO:0000313" key="1">
    <source>
        <dbReference type="EMBL" id="THH31477.1"/>
    </source>
</evidence>
<gene>
    <name evidence="1" type="ORF">EUX98_g2706</name>
</gene>
<keyword evidence="2" id="KW-1185">Reference proteome</keyword>
<dbReference type="AlphaFoldDB" id="A0A4S4N0H7"/>
<dbReference type="Proteomes" id="UP000308730">
    <property type="component" value="Unassembled WGS sequence"/>
</dbReference>
<name>A0A4S4N0H7_9APHY</name>
<organism evidence="1 2">
    <name type="scientific">Antrodiella citrinella</name>
    <dbReference type="NCBI Taxonomy" id="2447956"/>
    <lineage>
        <taxon>Eukaryota</taxon>
        <taxon>Fungi</taxon>
        <taxon>Dikarya</taxon>
        <taxon>Basidiomycota</taxon>
        <taxon>Agaricomycotina</taxon>
        <taxon>Agaricomycetes</taxon>
        <taxon>Polyporales</taxon>
        <taxon>Steccherinaceae</taxon>
        <taxon>Antrodiella</taxon>
    </lineage>
</organism>
<sequence>MPRAYDDEGDARGPWVFKVISDSDAVAQYNPGVVLGDESSIATQIPRLPPSSRLLDKAEIIPAMHTKSMLTHGIRVFATGMAVQETKATVYYGDHSGLMKSASFDFIRLHRRA</sequence>
<accession>A0A4S4N0H7</accession>
<comment type="caution">
    <text evidence="1">The sequence shown here is derived from an EMBL/GenBank/DDBJ whole genome shotgun (WGS) entry which is preliminary data.</text>
</comment>
<proteinExistence type="predicted"/>
<evidence type="ECO:0000313" key="2">
    <source>
        <dbReference type="Proteomes" id="UP000308730"/>
    </source>
</evidence>
<dbReference type="EMBL" id="SGPM01000046">
    <property type="protein sequence ID" value="THH31477.1"/>
    <property type="molecule type" value="Genomic_DNA"/>
</dbReference>
<reference evidence="1 2" key="1">
    <citation type="submission" date="2019-02" db="EMBL/GenBank/DDBJ databases">
        <title>Genome sequencing of the rare red list fungi Antrodiella citrinella (Flaviporus citrinellus).</title>
        <authorList>
            <person name="Buettner E."/>
            <person name="Kellner H."/>
        </authorList>
    </citation>
    <scope>NUCLEOTIDE SEQUENCE [LARGE SCALE GENOMIC DNA]</scope>
    <source>
        <strain evidence="1 2">DSM 108506</strain>
    </source>
</reference>
<protein>
    <submittedName>
        <fullName evidence="1">Uncharacterized protein</fullName>
    </submittedName>
</protein>